<name>A0ABN6R7E0_STRNI</name>
<dbReference type="Proteomes" id="UP001059597">
    <property type="component" value="Chromosome"/>
</dbReference>
<evidence type="ECO:0000256" key="1">
    <source>
        <dbReference type="SAM" id="MobiDB-lite"/>
    </source>
</evidence>
<dbReference type="EMBL" id="AP026073">
    <property type="protein sequence ID" value="BDM73038.1"/>
    <property type="molecule type" value="Genomic_DNA"/>
</dbReference>
<protein>
    <submittedName>
        <fullName evidence="2">Uncharacterized protein</fullName>
    </submittedName>
</protein>
<evidence type="ECO:0000313" key="2">
    <source>
        <dbReference type="EMBL" id="BDM73038.1"/>
    </source>
</evidence>
<reference evidence="2" key="1">
    <citation type="submission" date="2022-06" db="EMBL/GenBank/DDBJ databases">
        <title>Complete genome sequence of Streptomyces nigrescens HEK616.</title>
        <authorList>
            <person name="Asamizu S."/>
            <person name="Onaka H."/>
        </authorList>
    </citation>
    <scope>NUCLEOTIDE SEQUENCE</scope>
    <source>
        <strain evidence="2">HEK616</strain>
    </source>
</reference>
<proteinExistence type="predicted"/>
<accession>A0ABN6R7E0</accession>
<organism evidence="2 3">
    <name type="scientific">Streptomyces nigrescens</name>
    <dbReference type="NCBI Taxonomy" id="1920"/>
    <lineage>
        <taxon>Bacteria</taxon>
        <taxon>Bacillati</taxon>
        <taxon>Actinomycetota</taxon>
        <taxon>Actinomycetes</taxon>
        <taxon>Kitasatosporales</taxon>
        <taxon>Streptomycetaceae</taxon>
        <taxon>Streptomyces</taxon>
    </lineage>
</organism>
<feature type="region of interest" description="Disordered" evidence="1">
    <location>
        <begin position="1"/>
        <end position="25"/>
    </location>
</feature>
<keyword evidence="3" id="KW-1185">Reference proteome</keyword>
<evidence type="ECO:0000313" key="3">
    <source>
        <dbReference type="Proteomes" id="UP001059597"/>
    </source>
</evidence>
<gene>
    <name evidence="2" type="ORF">HEK616_65250</name>
</gene>
<feature type="compositionally biased region" description="Basic residues" evidence="1">
    <location>
        <begin position="8"/>
        <end position="25"/>
    </location>
</feature>
<sequence length="67" mass="7293">MSGPSRRVPPRQRPPHRVPLPRHRSPYAYDALSGPMFIDTPLRPVRPYQLAGSFSGAENTVPSGAAA</sequence>